<feature type="region of interest" description="Disordered" evidence="1">
    <location>
        <begin position="188"/>
        <end position="221"/>
    </location>
</feature>
<dbReference type="EMBL" id="FZQP02002482">
    <property type="protein sequence ID" value="VVC95900.1"/>
    <property type="molecule type" value="Genomic_DNA"/>
</dbReference>
<keyword evidence="2" id="KW-0732">Signal</keyword>
<name>A0A5E4QFW4_9NEOP</name>
<evidence type="ECO:0000256" key="1">
    <source>
        <dbReference type="SAM" id="MobiDB-lite"/>
    </source>
</evidence>
<reference evidence="3 4" key="1">
    <citation type="submission" date="2017-07" db="EMBL/GenBank/DDBJ databases">
        <authorList>
            <person name="Talla V."/>
            <person name="Backstrom N."/>
        </authorList>
    </citation>
    <scope>NUCLEOTIDE SEQUENCE [LARGE SCALE GENOMIC DNA]</scope>
</reference>
<keyword evidence="4" id="KW-1185">Reference proteome</keyword>
<gene>
    <name evidence="3" type="ORF">LSINAPIS_LOCUS7519</name>
</gene>
<feature type="signal peptide" evidence="2">
    <location>
        <begin position="1"/>
        <end position="19"/>
    </location>
</feature>
<evidence type="ECO:0000256" key="2">
    <source>
        <dbReference type="SAM" id="SignalP"/>
    </source>
</evidence>
<proteinExistence type="predicted"/>
<feature type="compositionally biased region" description="Polar residues" evidence="1">
    <location>
        <begin position="204"/>
        <end position="220"/>
    </location>
</feature>
<protein>
    <submittedName>
        <fullName evidence="3">Uncharacterized protein</fullName>
    </submittedName>
</protein>
<evidence type="ECO:0000313" key="4">
    <source>
        <dbReference type="Proteomes" id="UP000324832"/>
    </source>
</evidence>
<accession>A0A5E4QFW4</accession>
<sequence length="279" mass="29040">MIAKIVFILAVLELGFGDAVPYWQGIPYNSGMYLRNPGLPNIAIGFGSGFSSNINGVSHSSGFGSSFRSGDAEAYGSGIGSSNGYAQGVGYANAAPNYAVNYNIPSYQHVAPNQYISSIPKYQYGAQNHQVNAVPHYQQAPVINSGHRLSPVRALSQDHGTVGNSLSSVQSHNAGSIIGAANSNLGHQSAVSSIQDPKGHGSSYAATNSYHPSPLQSHNAGSIIGAANSNLGHQSAVSSIQDLKGHGSSYAATNSYHPPPRNGQHLEKAITSTQDIDGY</sequence>
<feature type="chain" id="PRO_5022960108" evidence="2">
    <location>
        <begin position="20"/>
        <end position="279"/>
    </location>
</feature>
<organism evidence="3 4">
    <name type="scientific">Leptidea sinapis</name>
    <dbReference type="NCBI Taxonomy" id="189913"/>
    <lineage>
        <taxon>Eukaryota</taxon>
        <taxon>Metazoa</taxon>
        <taxon>Ecdysozoa</taxon>
        <taxon>Arthropoda</taxon>
        <taxon>Hexapoda</taxon>
        <taxon>Insecta</taxon>
        <taxon>Pterygota</taxon>
        <taxon>Neoptera</taxon>
        <taxon>Endopterygota</taxon>
        <taxon>Lepidoptera</taxon>
        <taxon>Glossata</taxon>
        <taxon>Ditrysia</taxon>
        <taxon>Papilionoidea</taxon>
        <taxon>Pieridae</taxon>
        <taxon>Dismorphiinae</taxon>
        <taxon>Leptidea</taxon>
    </lineage>
</organism>
<evidence type="ECO:0000313" key="3">
    <source>
        <dbReference type="EMBL" id="VVC95900.1"/>
    </source>
</evidence>
<dbReference type="AlphaFoldDB" id="A0A5E4QFW4"/>
<dbReference type="Proteomes" id="UP000324832">
    <property type="component" value="Unassembled WGS sequence"/>
</dbReference>